<accession>A0A1G8AC48</accession>
<dbReference type="RefSeq" id="WP_093171029.1">
    <property type="nucleotide sequence ID" value="NZ_FNCN01000012.1"/>
</dbReference>
<evidence type="ECO:0000313" key="2">
    <source>
        <dbReference type="Proteomes" id="UP000198923"/>
    </source>
</evidence>
<dbReference type="EMBL" id="FNCN01000012">
    <property type="protein sequence ID" value="SDH18416.1"/>
    <property type="molecule type" value="Genomic_DNA"/>
</dbReference>
<name>A0A1G8AC48_9ACTN</name>
<protein>
    <submittedName>
        <fullName evidence="1">Uncharacterized protein</fullName>
    </submittedName>
</protein>
<gene>
    <name evidence="1" type="ORF">SAMN05421505_11295</name>
</gene>
<keyword evidence="2" id="KW-1185">Reference proteome</keyword>
<organism evidence="1 2">
    <name type="scientific">Sinosporangium album</name>
    <dbReference type="NCBI Taxonomy" id="504805"/>
    <lineage>
        <taxon>Bacteria</taxon>
        <taxon>Bacillati</taxon>
        <taxon>Actinomycetota</taxon>
        <taxon>Actinomycetes</taxon>
        <taxon>Streptosporangiales</taxon>
        <taxon>Streptosporangiaceae</taxon>
        <taxon>Sinosporangium</taxon>
    </lineage>
</organism>
<proteinExistence type="predicted"/>
<reference evidence="1 2" key="1">
    <citation type="submission" date="2016-10" db="EMBL/GenBank/DDBJ databases">
        <authorList>
            <person name="de Groot N.N."/>
        </authorList>
    </citation>
    <scope>NUCLEOTIDE SEQUENCE [LARGE SCALE GENOMIC DNA]</scope>
    <source>
        <strain evidence="1 2">CPCC 201354</strain>
    </source>
</reference>
<evidence type="ECO:0000313" key="1">
    <source>
        <dbReference type="EMBL" id="SDH18416.1"/>
    </source>
</evidence>
<sequence>MSHPVADHDGVRVLASQCSTCIFRPGNLMKLAPGRLREMVNTAIVAEGGHIICHDTLPYSRYETAEAAICRGFWNRYRKKIPLLSYLEQAGWVREISRPED</sequence>
<dbReference type="Proteomes" id="UP000198923">
    <property type="component" value="Unassembled WGS sequence"/>
</dbReference>
<dbReference type="AlphaFoldDB" id="A0A1G8AC48"/>